<protein>
    <submittedName>
        <fullName evidence="3">(apollo) hypothetical protein</fullName>
    </submittedName>
</protein>
<evidence type="ECO:0000256" key="1">
    <source>
        <dbReference type="ARBA" id="ARBA00023157"/>
    </source>
</evidence>
<dbReference type="GO" id="GO:0006508">
    <property type="term" value="P:proteolysis"/>
    <property type="evidence" value="ECO:0007669"/>
    <property type="project" value="InterPro"/>
</dbReference>
<dbReference type="GO" id="GO:0004252">
    <property type="term" value="F:serine-type endopeptidase activity"/>
    <property type="evidence" value="ECO:0007669"/>
    <property type="project" value="InterPro"/>
</dbReference>
<evidence type="ECO:0000313" key="4">
    <source>
        <dbReference type="Proteomes" id="UP000691718"/>
    </source>
</evidence>
<dbReference type="Proteomes" id="UP000691718">
    <property type="component" value="Unassembled WGS sequence"/>
</dbReference>
<evidence type="ECO:0000313" key="3">
    <source>
        <dbReference type="EMBL" id="CAG4966303.1"/>
    </source>
</evidence>
<keyword evidence="4" id="KW-1185">Reference proteome</keyword>
<gene>
    <name evidence="3" type="ORF">PAPOLLO_LOCUS7587</name>
</gene>
<dbReference type="PANTHER" id="PTHR24253">
    <property type="entry name" value="TRANSMEMBRANE PROTEASE SERINE"/>
    <property type="match status" value="1"/>
</dbReference>
<proteinExistence type="predicted"/>
<reference evidence="3" key="1">
    <citation type="submission" date="2021-04" db="EMBL/GenBank/DDBJ databases">
        <authorList>
            <person name="Tunstrom K."/>
        </authorList>
    </citation>
    <scope>NUCLEOTIDE SEQUENCE</scope>
</reference>
<organism evidence="3 4">
    <name type="scientific">Parnassius apollo</name>
    <name type="common">Apollo butterfly</name>
    <name type="synonym">Papilio apollo</name>
    <dbReference type="NCBI Taxonomy" id="110799"/>
    <lineage>
        <taxon>Eukaryota</taxon>
        <taxon>Metazoa</taxon>
        <taxon>Ecdysozoa</taxon>
        <taxon>Arthropoda</taxon>
        <taxon>Hexapoda</taxon>
        <taxon>Insecta</taxon>
        <taxon>Pterygota</taxon>
        <taxon>Neoptera</taxon>
        <taxon>Endopterygota</taxon>
        <taxon>Lepidoptera</taxon>
        <taxon>Glossata</taxon>
        <taxon>Ditrysia</taxon>
        <taxon>Papilionoidea</taxon>
        <taxon>Papilionidae</taxon>
        <taxon>Parnassiinae</taxon>
        <taxon>Parnassini</taxon>
        <taxon>Parnassius</taxon>
        <taxon>Parnassius</taxon>
    </lineage>
</organism>
<name>A0A8S3WL52_PARAO</name>
<dbReference type="InterPro" id="IPR001254">
    <property type="entry name" value="Trypsin_dom"/>
</dbReference>
<evidence type="ECO:0000259" key="2">
    <source>
        <dbReference type="PROSITE" id="PS50240"/>
    </source>
</evidence>
<feature type="domain" description="Peptidase S1" evidence="2">
    <location>
        <begin position="1"/>
        <end position="184"/>
    </location>
</feature>
<dbReference type="Pfam" id="PF00089">
    <property type="entry name" value="Trypsin"/>
    <property type="match status" value="1"/>
</dbReference>
<dbReference type="PROSITE" id="PS50240">
    <property type="entry name" value="TRYPSIN_DOM"/>
    <property type="match status" value="1"/>
</dbReference>
<accession>A0A8S3WL52</accession>
<dbReference type="OrthoDB" id="5565075at2759"/>
<sequence>MCSGSFISNSWLLTSAHCVKTNLLRVDVFHATKRDLSLIAQIEKRDIWPHPDFVLNNYTVANKEKDIALIYLIQSINFDTYNINPIKLATNYPKVGETGIITGYGEAEVYSVAPIEGTVVITKCPFQSTNIICSQGRVRAGSGDSGGPLIYKENLIGVISAGCKDEHINRMCLTVYTSVAANMN</sequence>
<dbReference type="AlphaFoldDB" id="A0A8S3WL52"/>
<comment type="caution">
    <text evidence="3">The sequence shown here is derived from an EMBL/GenBank/DDBJ whole genome shotgun (WGS) entry which is preliminary data.</text>
</comment>
<dbReference type="SMART" id="SM00020">
    <property type="entry name" value="Tryp_SPc"/>
    <property type="match status" value="1"/>
</dbReference>
<dbReference type="PANTHER" id="PTHR24253:SF153">
    <property type="entry name" value="SERINE PROTEASE HEPSIN"/>
    <property type="match status" value="1"/>
</dbReference>
<dbReference type="EMBL" id="CAJQZP010000527">
    <property type="protein sequence ID" value="CAG4966303.1"/>
    <property type="molecule type" value="Genomic_DNA"/>
</dbReference>
<keyword evidence="1" id="KW-1015">Disulfide bond</keyword>